<evidence type="ECO:0000313" key="2">
    <source>
        <dbReference type="EMBL" id="KAJ1965119.1"/>
    </source>
</evidence>
<keyword evidence="3" id="KW-1185">Reference proteome</keyword>
<evidence type="ECO:0000256" key="1">
    <source>
        <dbReference type="SAM" id="MobiDB-lite"/>
    </source>
</evidence>
<dbReference type="Proteomes" id="UP001150925">
    <property type="component" value="Unassembled WGS sequence"/>
</dbReference>
<comment type="caution">
    <text evidence="2">The sequence shown here is derived from an EMBL/GenBank/DDBJ whole genome shotgun (WGS) entry which is preliminary data.</text>
</comment>
<feature type="compositionally biased region" description="Polar residues" evidence="1">
    <location>
        <begin position="168"/>
        <end position="190"/>
    </location>
</feature>
<feature type="compositionally biased region" description="Polar residues" evidence="1">
    <location>
        <begin position="144"/>
        <end position="155"/>
    </location>
</feature>
<name>A0A9W8AV56_9FUNG</name>
<feature type="compositionally biased region" description="Polar residues" evidence="1">
    <location>
        <begin position="306"/>
        <end position="325"/>
    </location>
</feature>
<proteinExistence type="predicted"/>
<gene>
    <name evidence="2" type="ORF">IWQ62_002745</name>
</gene>
<dbReference type="AlphaFoldDB" id="A0A9W8AV56"/>
<sequence length="427" mass="45649">ACHVYSSTDNPDELLAKYLTKQYATNESKKRKDLPLDKDGAFPGRVSLDPHRRQVAVVHRYHTPTIGPRSEDINVKSTKSYYDPALSAALHGFPQTHMSTVVPRVTPGAVSPFVSISPFHDRSTNVNPGTLKRYGSGDGHENEVSSSRPMVTQPENAPPAKKLCLHAQTPTGSGSLFRTNSLPPTLNRTYYNSSLPTSRFNGGPGHPMLPSPLGVTPTLSCSTALTSTGHAEDMMKRQGSASFHAMYPSPATDDGNFVLPRTVSAGNPSHPYGAEQDRAMYSDPSPTEHQLLPTVTSETDGKSNHEASGSITGIDTVPPLTQVNDSGGENAQQLVTHNSTASTLTPAPDKSQTHLENNFFSASTLAACLPAGTVGDLSMLGLSNQALLQFANNHFRNTVSHASDGSHNGGDAHWPFTSMDDLAIEPF</sequence>
<feature type="region of interest" description="Disordered" evidence="1">
    <location>
        <begin position="124"/>
        <end position="190"/>
    </location>
</feature>
<feature type="region of interest" description="Disordered" evidence="1">
    <location>
        <begin position="257"/>
        <end position="325"/>
    </location>
</feature>
<reference evidence="2" key="1">
    <citation type="submission" date="2022-07" db="EMBL/GenBank/DDBJ databases">
        <title>Phylogenomic reconstructions and comparative analyses of Kickxellomycotina fungi.</title>
        <authorList>
            <person name="Reynolds N.K."/>
            <person name="Stajich J.E."/>
            <person name="Barry K."/>
            <person name="Grigoriev I.V."/>
            <person name="Crous P."/>
            <person name="Smith M.E."/>
        </authorList>
    </citation>
    <scope>NUCLEOTIDE SEQUENCE</scope>
    <source>
        <strain evidence="2">RSA 1196</strain>
    </source>
</reference>
<feature type="non-terminal residue" evidence="2">
    <location>
        <position position="1"/>
    </location>
</feature>
<feature type="compositionally biased region" description="Polar residues" evidence="1">
    <location>
        <begin position="284"/>
        <end position="298"/>
    </location>
</feature>
<accession>A0A9W8AV56</accession>
<organism evidence="2 3">
    <name type="scientific">Dispira parvispora</name>
    <dbReference type="NCBI Taxonomy" id="1520584"/>
    <lineage>
        <taxon>Eukaryota</taxon>
        <taxon>Fungi</taxon>
        <taxon>Fungi incertae sedis</taxon>
        <taxon>Zoopagomycota</taxon>
        <taxon>Kickxellomycotina</taxon>
        <taxon>Dimargaritomycetes</taxon>
        <taxon>Dimargaritales</taxon>
        <taxon>Dimargaritaceae</taxon>
        <taxon>Dispira</taxon>
    </lineage>
</organism>
<evidence type="ECO:0000313" key="3">
    <source>
        <dbReference type="Proteomes" id="UP001150925"/>
    </source>
</evidence>
<dbReference type="EMBL" id="JANBPY010000628">
    <property type="protein sequence ID" value="KAJ1965119.1"/>
    <property type="molecule type" value="Genomic_DNA"/>
</dbReference>
<dbReference type="OrthoDB" id="1898716at2759"/>
<protein>
    <submittedName>
        <fullName evidence="2">Uncharacterized protein</fullName>
    </submittedName>
</protein>